<keyword evidence="1" id="KW-1133">Transmembrane helix</keyword>
<feature type="transmembrane region" description="Helical" evidence="1">
    <location>
        <begin position="64"/>
        <end position="82"/>
    </location>
</feature>
<comment type="caution">
    <text evidence="2">The sequence shown here is derived from an EMBL/GenBank/DDBJ whole genome shotgun (WGS) entry which is preliminary data.</text>
</comment>
<gene>
    <name evidence="2" type="ORF">DEM25_003470</name>
</gene>
<keyword evidence="2" id="KW-0378">Hydrolase</keyword>
<dbReference type="CDD" id="cd05483">
    <property type="entry name" value="retropepsin_like_bacteria"/>
    <property type="match status" value="1"/>
</dbReference>
<dbReference type="Proteomes" id="UP000246132">
    <property type="component" value="Unassembled WGS sequence"/>
</dbReference>
<dbReference type="GO" id="GO:0006508">
    <property type="term" value="P:proteolysis"/>
    <property type="evidence" value="ECO:0007669"/>
    <property type="project" value="UniProtKB-KW"/>
</dbReference>
<keyword evidence="2" id="KW-0645">Protease</keyword>
<keyword evidence="3" id="KW-1185">Reference proteome</keyword>
<dbReference type="Pfam" id="PF13650">
    <property type="entry name" value="Asp_protease_2"/>
    <property type="match status" value="1"/>
</dbReference>
<dbReference type="PROSITE" id="PS00141">
    <property type="entry name" value="ASP_PROTEASE"/>
    <property type="match status" value="1"/>
</dbReference>
<sequence length="230" mass="24072">MFFIVLAIIAGALIVLFAAGDTTAIAGMSGDQFASLVFLGLIGTTLAASILAGRQRAGDLIRQIAIWVAIILALVAGYEYRFELQDATSRISAGLVPGSARTATAEDGSRTVTISRNQRHFATRADVNGQPLRFIVDTGASSIVLTHDAAASAGFDTDALRYVVPVMTANGTTRAAPVTIDRIAIGGIERAGLSALVAEDGQLFENLLGMNFLDTLSGFEVAGDRLVLRD</sequence>
<dbReference type="InterPro" id="IPR011969">
    <property type="entry name" value="Clan_AA_Asp_peptidase_C"/>
</dbReference>
<dbReference type="InterPro" id="IPR021109">
    <property type="entry name" value="Peptidase_aspartic_dom_sf"/>
</dbReference>
<name>A0A3A8AL32_9HYPH</name>
<dbReference type="EMBL" id="QFWV02000002">
    <property type="protein sequence ID" value="RKF08350.1"/>
    <property type="molecule type" value="Genomic_DNA"/>
</dbReference>
<keyword evidence="1" id="KW-0812">Transmembrane</keyword>
<evidence type="ECO:0000313" key="3">
    <source>
        <dbReference type="Proteomes" id="UP000246132"/>
    </source>
</evidence>
<accession>A0A3A8AL32</accession>
<dbReference type="SUPFAM" id="SSF50630">
    <property type="entry name" value="Acid proteases"/>
    <property type="match status" value="1"/>
</dbReference>
<dbReference type="InterPro" id="IPR001969">
    <property type="entry name" value="Aspartic_peptidase_AS"/>
</dbReference>
<dbReference type="InterPro" id="IPR034122">
    <property type="entry name" value="Retropepsin-like_bacterial"/>
</dbReference>
<dbReference type="AlphaFoldDB" id="A0A3A8AL32"/>
<protein>
    <submittedName>
        <fullName evidence="2">TIGR02281 family clan AA aspartic protease</fullName>
        <ecNumber evidence="2">3.4.23.-</ecNumber>
    </submittedName>
</protein>
<evidence type="ECO:0000313" key="2">
    <source>
        <dbReference type="EMBL" id="RKF08350.1"/>
    </source>
</evidence>
<proteinExistence type="predicted"/>
<reference evidence="2 3" key="1">
    <citation type="journal article" date="2018" name="Int. J. Syst. Bacteriol.">
        <title>Oceaniradius stylonemae gen. nov., sp. nov., isolated from a red alga, Stylonema cornu-cervi.</title>
        <authorList>
            <person name="Jeong S."/>
        </authorList>
    </citation>
    <scope>NUCLEOTIDE SEQUENCE [LARGE SCALE GENOMIC DNA]</scope>
    <source>
        <strain evidence="2 3">StC1</strain>
    </source>
</reference>
<dbReference type="NCBIfam" id="TIGR02281">
    <property type="entry name" value="clan_AA_DTGA"/>
    <property type="match status" value="1"/>
</dbReference>
<dbReference type="OrthoDB" id="7595324at2"/>
<dbReference type="RefSeq" id="WP_109768155.1">
    <property type="nucleotide sequence ID" value="NZ_QFWV02000002.1"/>
</dbReference>
<feature type="transmembrane region" description="Helical" evidence="1">
    <location>
        <begin position="34"/>
        <end position="52"/>
    </location>
</feature>
<organism evidence="2 3">
    <name type="scientific">Oceaniradius stylonematis</name>
    <dbReference type="NCBI Taxonomy" id="2184161"/>
    <lineage>
        <taxon>Bacteria</taxon>
        <taxon>Pseudomonadati</taxon>
        <taxon>Pseudomonadota</taxon>
        <taxon>Alphaproteobacteria</taxon>
        <taxon>Hyphomicrobiales</taxon>
        <taxon>Ahrensiaceae</taxon>
        <taxon>Oceaniradius</taxon>
    </lineage>
</organism>
<dbReference type="Gene3D" id="2.40.70.10">
    <property type="entry name" value="Acid Proteases"/>
    <property type="match status" value="1"/>
</dbReference>
<dbReference type="GO" id="GO:0004190">
    <property type="term" value="F:aspartic-type endopeptidase activity"/>
    <property type="evidence" value="ECO:0007669"/>
    <property type="project" value="InterPro"/>
</dbReference>
<evidence type="ECO:0000256" key="1">
    <source>
        <dbReference type="SAM" id="Phobius"/>
    </source>
</evidence>
<keyword evidence="1" id="KW-0472">Membrane</keyword>
<dbReference type="EC" id="3.4.23.-" evidence="2"/>